<dbReference type="NCBIfam" id="TIGR01484">
    <property type="entry name" value="HAD-SF-IIB"/>
    <property type="match status" value="1"/>
</dbReference>
<dbReference type="Gene3D" id="3.40.50.1000">
    <property type="entry name" value="HAD superfamily/HAD-like"/>
    <property type="match status" value="1"/>
</dbReference>
<dbReference type="Pfam" id="PF08282">
    <property type="entry name" value="Hydrolase_3"/>
    <property type="match status" value="1"/>
</dbReference>
<dbReference type="InterPro" id="IPR006379">
    <property type="entry name" value="HAD-SF_hydro_IIB"/>
</dbReference>
<dbReference type="PROSITE" id="PS01229">
    <property type="entry name" value="COF_2"/>
    <property type="match status" value="1"/>
</dbReference>
<dbReference type="Proteomes" id="UP001431532">
    <property type="component" value="Unassembled WGS sequence"/>
</dbReference>
<name>A0AAW6U3R1_9MOLU</name>
<keyword evidence="2" id="KW-1185">Reference proteome</keyword>
<dbReference type="SUPFAM" id="SSF56784">
    <property type="entry name" value="HAD-like"/>
    <property type="match status" value="1"/>
</dbReference>
<dbReference type="PANTHER" id="PTHR10000:SF23">
    <property type="entry name" value="5-AMINO-6-(5-PHOSPHO-D-RIBITYLAMINO)URACIL PHOSPHATASE YITU"/>
    <property type="match status" value="1"/>
</dbReference>
<dbReference type="InterPro" id="IPR000150">
    <property type="entry name" value="Cof"/>
</dbReference>
<gene>
    <name evidence="1" type="ORF">QJ521_03400</name>
</gene>
<dbReference type="NCBIfam" id="TIGR00099">
    <property type="entry name" value="Cof-subfamily"/>
    <property type="match status" value="1"/>
</dbReference>
<dbReference type="EC" id="3.1.3.-" evidence="1"/>
<accession>A0AAW6U3R1</accession>
<protein>
    <submittedName>
        <fullName evidence="1">Cof-type HAD-IIB family hydrolase</fullName>
        <ecNumber evidence="1">3.1.3.-</ecNumber>
    </submittedName>
</protein>
<evidence type="ECO:0000313" key="2">
    <source>
        <dbReference type="Proteomes" id="UP001431532"/>
    </source>
</evidence>
<dbReference type="InterPro" id="IPR036412">
    <property type="entry name" value="HAD-like_sf"/>
</dbReference>
<keyword evidence="1" id="KW-0378">Hydrolase</keyword>
<dbReference type="Gene3D" id="3.30.1240.10">
    <property type="match status" value="1"/>
</dbReference>
<organism evidence="1 2">
    <name type="scientific">Peloplasma aerotolerans</name>
    <dbReference type="NCBI Taxonomy" id="3044389"/>
    <lineage>
        <taxon>Bacteria</taxon>
        <taxon>Bacillati</taxon>
        <taxon>Mycoplasmatota</taxon>
        <taxon>Mollicutes</taxon>
        <taxon>Acholeplasmatales</taxon>
        <taxon>Acholeplasmataceae</taxon>
        <taxon>Peloplasma</taxon>
    </lineage>
</organism>
<proteinExistence type="predicted"/>
<sequence length="269" mass="30876">MKYLIACDLDGSLLDRKGEISKLSKEVLTKLKNQGHTIVIATGRPFNGAIGKYRELELDTALITDNGGSIENPMDSSFAKQKTFIPKEMMHKLFSYSKSFIVSSFFSVDEVVYAYQYEKKLEEYFSGMHSKNVIESDFTTLDIEPTGLVFLIDEKYQKQFETFIDDNFGHTLSYRLWGTDTQYAIYEVYLKHISKSSALKYLIDHYEIDPQYWIAFGDGINDVEMIRDATHGVAMKNAVEEVLKVGNDVTEFTHDEDGIAKYLIKFFNL</sequence>
<dbReference type="SFLD" id="SFLDS00003">
    <property type="entry name" value="Haloacid_Dehalogenase"/>
    <property type="match status" value="1"/>
</dbReference>
<dbReference type="GO" id="GO:0016791">
    <property type="term" value="F:phosphatase activity"/>
    <property type="evidence" value="ECO:0007669"/>
    <property type="project" value="TreeGrafter"/>
</dbReference>
<dbReference type="InterPro" id="IPR023214">
    <property type="entry name" value="HAD_sf"/>
</dbReference>
<evidence type="ECO:0000313" key="1">
    <source>
        <dbReference type="EMBL" id="MDI6452603.1"/>
    </source>
</evidence>
<dbReference type="PANTHER" id="PTHR10000">
    <property type="entry name" value="PHOSPHOSERINE PHOSPHATASE"/>
    <property type="match status" value="1"/>
</dbReference>
<dbReference type="CDD" id="cd07516">
    <property type="entry name" value="HAD_Pase"/>
    <property type="match status" value="1"/>
</dbReference>
<reference evidence="1" key="1">
    <citation type="submission" date="2023-05" db="EMBL/GenBank/DDBJ databases">
        <title>Mariniplasma microaerophilum sp. nov., a novel anaerobic mollicute isolated from terrestrial mud volcano, Taman Peninsula, Russia.</title>
        <authorList>
            <person name="Khomyakova M.A."/>
            <person name="Merkel A.Y."/>
            <person name="Slobodkin A.I."/>
        </authorList>
    </citation>
    <scope>NUCLEOTIDE SEQUENCE</scope>
    <source>
        <strain evidence="1">M4Ah</strain>
    </source>
</reference>
<dbReference type="EMBL" id="JASCXW010000007">
    <property type="protein sequence ID" value="MDI6452603.1"/>
    <property type="molecule type" value="Genomic_DNA"/>
</dbReference>
<dbReference type="AlphaFoldDB" id="A0AAW6U3R1"/>
<dbReference type="GO" id="GO:0000287">
    <property type="term" value="F:magnesium ion binding"/>
    <property type="evidence" value="ECO:0007669"/>
    <property type="project" value="TreeGrafter"/>
</dbReference>
<dbReference type="SFLD" id="SFLDG01140">
    <property type="entry name" value="C2.B:_Phosphomannomutase_and_P"/>
    <property type="match status" value="1"/>
</dbReference>
<comment type="caution">
    <text evidence="1">The sequence shown here is derived from an EMBL/GenBank/DDBJ whole genome shotgun (WGS) entry which is preliminary data.</text>
</comment>
<dbReference type="GO" id="GO:0005829">
    <property type="term" value="C:cytosol"/>
    <property type="evidence" value="ECO:0007669"/>
    <property type="project" value="TreeGrafter"/>
</dbReference>
<dbReference type="RefSeq" id="WP_282839019.1">
    <property type="nucleotide sequence ID" value="NZ_JASCXW010000007.1"/>
</dbReference>